<feature type="domain" description="Peptidase S8/S53" evidence="10">
    <location>
        <begin position="171"/>
        <end position="388"/>
    </location>
</feature>
<evidence type="ECO:0000256" key="7">
    <source>
        <dbReference type="PROSITE-ProRule" id="PRU01240"/>
    </source>
</evidence>
<sequence>MKKCYFKGSLLLSLLSVSAFASLNGEPKKEMVTSFKNATKTVQVMVRVKEGVNTQGAYSNLVSSNAILSDHIQMVKSFPLVGQKQIGTNSVGQKNMLVLKSNTLTEEELLNQAKKINGAELVEVDRMVYPSTTPNDTRYPELWGMHNDGTHGQVDTDIDAPEAWKMHRGSKNVVVGVIDTGVDYRHKDLVNNMWVNPNEIAGNGIDDDNNGYIDDMHGINAILDIGDPMDTGGHGTHVAGAIGAEGNNSLGVTGVNWTASIAACRFLGFDGGSTSDGIQCINYFTDLKVNRGVNVVLTNNSWGGGSYSQLVKDAISTAGTYGILFVAAAGNEDYNNDVNLTYPASYDADNIISVAAIDTNDERANFSNYGVTTVDLAAPGVKILSTISNKGFPLCTPNENEVFYKEGFENNLSNWILFTSDRTNQEVDLPNEHFKLDMNDSSSGNASLTETLANTYNNNRIQRAVLKDNIIDLSSVPSNETVCASFSVKGETENQFDVFDLFVSYNGGDSWEHASRATGLYEDWTKISVELPAKYFVNNFNMALLRQSDDGIVYGGYNIDELTISSGEKMVSNSYQSFQGTSMAAPYVAGAVALLAAAHPDLNSSELKSTVLNTVDIIPALEDVVATGGRLNIHKMLESKKGVKSKIKHDLNGDGYSDILIKNEDNFRLNGWFGLSNEEVSSQFLKTLSAEREIVKQGDINGDGYLDLLVYNSNTHALAILKGSASGMVENVYLKRLSEEQMVIDMADVNGDGYDDILIKNINNSRVNALLGSMNTTVTTKYLKTLAANQVFKGVMDVNGDGFDDIIVQNSENRRVNAWLSDMNANVQNKYLKTLSSTVEIMEAIDFNADGYDDIIVKNSDNGRINAWLSDANANMSNHYIKTLSSDLMIEGMTDINGDKFPDIIVHNTNNDRVSAWINNAGQTVNTQYLQTLSGSAKLMIHEYDINGDGYDDILVENLNKRVSAWLGSSNGSVTNKYLKTLADTQEIITP</sequence>
<dbReference type="Pfam" id="PF00082">
    <property type="entry name" value="Peptidase_S8"/>
    <property type="match status" value="2"/>
</dbReference>
<dbReference type="PANTHER" id="PTHR43806">
    <property type="entry name" value="PEPTIDASE S8"/>
    <property type="match status" value="1"/>
</dbReference>
<evidence type="ECO:0000256" key="9">
    <source>
        <dbReference type="SAM" id="SignalP"/>
    </source>
</evidence>
<dbReference type="PRINTS" id="PR00723">
    <property type="entry name" value="SUBTILISIN"/>
</dbReference>
<evidence type="ECO:0000256" key="8">
    <source>
        <dbReference type="RuleBase" id="RU003355"/>
    </source>
</evidence>
<keyword evidence="2 7" id="KW-0645">Protease</keyword>
<dbReference type="InterPro" id="IPR028994">
    <property type="entry name" value="Integrin_alpha_N"/>
</dbReference>
<feature type="chain" id="PRO_5028446758" evidence="9">
    <location>
        <begin position="22"/>
        <end position="991"/>
    </location>
</feature>
<dbReference type="Gene3D" id="2.130.10.130">
    <property type="entry name" value="Integrin alpha, N-terminal"/>
    <property type="match status" value="2"/>
</dbReference>
<dbReference type="PROSITE" id="PS00137">
    <property type="entry name" value="SUBTILASE_HIS"/>
    <property type="match status" value="1"/>
</dbReference>
<dbReference type="InterPro" id="IPR023827">
    <property type="entry name" value="Peptidase_S8_Asp-AS"/>
</dbReference>
<dbReference type="InterPro" id="IPR036852">
    <property type="entry name" value="Peptidase_S8/S53_dom_sf"/>
</dbReference>
<dbReference type="CDD" id="cd07473">
    <property type="entry name" value="Peptidases_S8_Subtilisin_like"/>
    <property type="match status" value="1"/>
</dbReference>
<evidence type="ECO:0000256" key="5">
    <source>
        <dbReference type="ARBA" id="ARBA00022825"/>
    </source>
</evidence>
<feature type="active site" description="Charge relay system" evidence="6 7">
    <location>
        <position position="234"/>
    </location>
</feature>
<protein>
    <submittedName>
        <fullName evidence="11">Serine protease, subtilase family</fullName>
    </submittedName>
</protein>
<dbReference type="PROSITE" id="PS51892">
    <property type="entry name" value="SUBTILASE"/>
    <property type="match status" value="1"/>
</dbReference>
<evidence type="ECO:0000256" key="6">
    <source>
        <dbReference type="PIRSR" id="PIRSR615500-1"/>
    </source>
</evidence>
<dbReference type="InterPro" id="IPR034204">
    <property type="entry name" value="PfSUB1-like_cat_dom"/>
</dbReference>
<dbReference type="Pfam" id="PF13517">
    <property type="entry name" value="FG-GAP_3"/>
    <property type="match status" value="2"/>
</dbReference>
<dbReference type="AlphaFoldDB" id="A0A6S6TS20"/>
<dbReference type="GO" id="GO:0004252">
    <property type="term" value="F:serine-type endopeptidase activity"/>
    <property type="evidence" value="ECO:0007669"/>
    <property type="project" value="UniProtKB-UniRule"/>
</dbReference>
<feature type="active site" description="Charge relay system" evidence="6 7">
    <location>
        <position position="179"/>
    </location>
</feature>
<keyword evidence="3 9" id="KW-0732">Signal</keyword>
<keyword evidence="4 7" id="KW-0378">Hydrolase</keyword>
<evidence type="ECO:0000256" key="1">
    <source>
        <dbReference type="ARBA" id="ARBA00011073"/>
    </source>
</evidence>
<dbReference type="PANTHER" id="PTHR43806:SF11">
    <property type="entry name" value="CEREVISIN-RELATED"/>
    <property type="match status" value="1"/>
</dbReference>
<feature type="active site" description="Charge relay system" evidence="6 7">
    <location>
        <position position="582"/>
    </location>
</feature>
<dbReference type="Gene3D" id="3.40.50.200">
    <property type="entry name" value="Peptidase S8/S53 domain"/>
    <property type="match status" value="2"/>
</dbReference>
<reference evidence="11" key="1">
    <citation type="submission" date="2020-01" db="EMBL/GenBank/DDBJ databases">
        <authorList>
            <person name="Meier V. D."/>
            <person name="Meier V D."/>
        </authorList>
    </citation>
    <scope>NUCLEOTIDE SEQUENCE</scope>
    <source>
        <strain evidence="11">HLG_WM_MAG_05</strain>
    </source>
</reference>
<evidence type="ECO:0000313" key="11">
    <source>
        <dbReference type="EMBL" id="CAA6819068.1"/>
    </source>
</evidence>
<evidence type="ECO:0000256" key="3">
    <source>
        <dbReference type="ARBA" id="ARBA00022729"/>
    </source>
</evidence>
<evidence type="ECO:0000259" key="10">
    <source>
        <dbReference type="Pfam" id="PF00082"/>
    </source>
</evidence>
<dbReference type="PROSITE" id="PS00138">
    <property type="entry name" value="SUBTILASE_SER"/>
    <property type="match status" value="1"/>
</dbReference>
<organism evidence="11">
    <name type="scientific">uncultured Sulfurovum sp</name>
    <dbReference type="NCBI Taxonomy" id="269237"/>
    <lineage>
        <taxon>Bacteria</taxon>
        <taxon>Pseudomonadati</taxon>
        <taxon>Campylobacterota</taxon>
        <taxon>Epsilonproteobacteria</taxon>
        <taxon>Campylobacterales</taxon>
        <taxon>Sulfurovaceae</taxon>
        <taxon>Sulfurovum</taxon>
        <taxon>environmental samples</taxon>
    </lineage>
</organism>
<dbReference type="GO" id="GO:0006508">
    <property type="term" value="P:proteolysis"/>
    <property type="evidence" value="ECO:0007669"/>
    <property type="project" value="UniProtKB-KW"/>
</dbReference>
<gene>
    <name evidence="11" type="ORF">HELGO_WM4985</name>
</gene>
<feature type="domain" description="Peptidase S8/S53" evidence="10">
    <location>
        <begin position="556"/>
        <end position="615"/>
    </location>
</feature>
<dbReference type="SUPFAM" id="SSF52743">
    <property type="entry name" value="Subtilisin-like"/>
    <property type="match status" value="1"/>
</dbReference>
<dbReference type="InterPro" id="IPR023828">
    <property type="entry name" value="Peptidase_S8_Ser-AS"/>
</dbReference>
<keyword evidence="5 7" id="KW-0720">Serine protease</keyword>
<evidence type="ECO:0000256" key="4">
    <source>
        <dbReference type="ARBA" id="ARBA00022801"/>
    </source>
</evidence>
<dbReference type="InterPro" id="IPR050131">
    <property type="entry name" value="Peptidase_S8_subtilisin-like"/>
</dbReference>
<dbReference type="InterPro" id="IPR000209">
    <property type="entry name" value="Peptidase_S8/S53_dom"/>
</dbReference>
<dbReference type="SUPFAM" id="SSF69318">
    <property type="entry name" value="Integrin alpha N-terminal domain"/>
    <property type="match status" value="1"/>
</dbReference>
<name>A0A6S6TS20_9BACT</name>
<dbReference type="PROSITE" id="PS00136">
    <property type="entry name" value="SUBTILASE_ASP"/>
    <property type="match status" value="1"/>
</dbReference>
<dbReference type="EMBL" id="CACVAU010000055">
    <property type="protein sequence ID" value="CAA6819068.1"/>
    <property type="molecule type" value="Genomic_DNA"/>
</dbReference>
<accession>A0A6S6TS20</accession>
<evidence type="ECO:0000256" key="2">
    <source>
        <dbReference type="ARBA" id="ARBA00022670"/>
    </source>
</evidence>
<dbReference type="InterPro" id="IPR013517">
    <property type="entry name" value="FG-GAP"/>
</dbReference>
<dbReference type="InterPro" id="IPR022398">
    <property type="entry name" value="Peptidase_S8_His-AS"/>
</dbReference>
<dbReference type="InterPro" id="IPR015500">
    <property type="entry name" value="Peptidase_S8_subtilisin-rel"/>
</dbReference>
<feature type="signal peptide" evidence="9">
    <location>
        <begin position="1"/>
        <end position="21"/>
    </location>
</feature>
<comment type="similarity">
    <text evidence="1 7 8">Belongs to the peptidase S8 family.</text>
</comment>
<proteinExistence type="inferred from homology"/>